<dbReference type="PROSITE" id="PS50888">
    <property type="entry name" value="BHLH"/>
    <property type="match status" value="1"/>
</dbReference>
<sequence>MATPEHHDQQIDFDQAASLLLESPQYGYPIASPNFDQIGQLLLSPNSASFVDSLYGSTNPLASAGSMGHEGSGISLELLTNTETIALESFLDSIANEQTTVPAAADITTTADIAVSKGTSSIATDTDLVQTTPARKTNRGIARQTAVGQPTNSRKLQHNETEQRRRDAIKSAFDRLNSLVLDSKFDLEGLTRPTSSRKPKRVRKSTNPRRMKKNQVLLMAITEINQLIIENNLLKRELNV</sequence>
<organism evidence="3 4">
    <name type="scientific">Pichia kudriavzevii</name>
    <name type="common">Yeast</name>
    <name type="synonym">Issatchenkia orientalis</name>
    <dbReference type="NCBI Taxonomy" id="4909"/>
    <lineage>
        <taxon>Eukaryota</taxon>
        <taxon>Fungi</taxon>
        <taxon>Dikarya</taxon>
        <taxon>Ascomycota</taxon>
        <taxon>Saccharomycotina</taxon>
        <taxon>Pichiomycetes</taxon>
        <taxon>Pichiales</taxon>
        <taxon>Pichiaceae</taxon>
        <taxon>Pichia</taxon>
    </lineage>
</organism>
<dbReference type="SMART" id="SM00353">
    <property type="entry name" value="HLH"/>
    <property type="match status" value="1"/>
</dbReference>
<dbReference type="GO" id="GO:0046983">
    <property type="term" value="F:protein dimerization activity"/>
    <property type="evidence" value="ECO:0007669"/>
    <property type="project" value="InterPro"/>
</dbReference>
<feature type="compositionally biased region" description="Basic residues" evidence="1">
    <location>
        <begin position="195"/>
        <end position="209"/>
    </location>
</feature>
<gene>
    <name evidence="3" type="ORF">CAS74_003009</name>
</gene>
<protein>
    <recommendedName>
        <fullName evidence="2">BHLH domain-containing protein</fullName>
    </recommendedName>
</protein>
<evidence type="ECO:0000259" key="2">
    <source>
        <dbReference type="PROSITE" id="PS50888"/>
    </source>
</evidence>
<feature type="region of interest" description="Disordered" evidence="1">
    <location>
        <begin position="142"/>
        <end position="163"/>
    </location>
</feature>
<dbReference type="InterPro" id="IPR036638">
    <property type="entry name" value="HLH_DNA-bd_sf"/>
</dbReference>
<evidence type="ECO:0000256" key="1">
    <source>
        <dbReference type="SAM" id="MobiDB-lite"/>
    </source>
</evidence>
<dbReference type="SUPFAM" id="SSF47459">
    <property type="entry name" value="HLH, helix-loop-helix DNA-binding domain"/>
    <property type="match status" value="1"/>
</dbReference>
<accession>A0A1Z8JN64</accession>
<proteinExistence type="predicted"/>
<feature type="region of interest" description="Disordered" evidence="1">
    <location>
        <begin position="189"/>
        <end position="209"/>
    </location>
</feature>
<comment type="caution">
    <text evidence="3">The sequence shown here is derived from an EMBL/GenBank/DDBJ whole genome shotgun (WGS) entry which is preliminary data.</text>
</comment>
<dbReference type="AlphaFoldDB" id="A0A1Z8JN64"/>
<feature type="domain" description="BHLH" evidence="2">
    <location>
        <begin position="153"/>
        <end position="227"/>
    </location>
</feature>
<dbReference type="Gene3D" id="4.10.280.10">
    <property type="entry name" value="Helix-loop-helix DNA-binding domain"/>
    <property type="match status" value="1"/>
</dbReference>
<evidence type="ECO:0000313" key="4">
    <source>
        <dbReference type="Proteomes" id="UP000195871"/>
    </source>
</evidence>
<evidence type="ECO:0000313" key="3">
    <source>
        <dbReference type="EMBL" id="OUT22023.1"/>
    </source>
</evidence>
<dbReference type="Pfam" id="PF00010">
    <property type="entry name" value="HLH"/>
    <property type="match status" value="1"/>
</dbReference>
<dbReference type="VEuPathDB" id="FungiDB:C5L36_0E02460"/>
<name>A0A1Z8JN64_PICKU</name>
<dbReference type="EMBL" id="NHMM01000004">
    <property type="protein sequence ID" value="OUT22023.1"/>
    <property type="molecule type" value="Genomic_DNA"/>
</dbReference>
<dbReference type="InterPro" id="IPR011598">
    <property type="entry name" value="bHLH_dom"/>
</dbReference>
<reference evidence="3 4" key="1">
    <citation type="submission" date="2017-05" db="EMBL/GenBank/DDBJ databases">
        <title>The Genome Sequence of Candida krusei Ckrusei653.</title>
        <authorList>
            <person name="Cuomo C."/>
            <person name="Forche A."/>
            <person name="Young S."/>
            <person name="Abouelleil A."/>
            <person name="Cao P."/>
            <person name="Chapman S."/>
            <person name="Cusick C."/>
            <person name="Shea T."/>
            <person name="Nusbaum C."/>
            <person name="Birren B."/>
        </authorList>
    </citation>
    <scope>NUCLEOTIDE SEQUENCE [LARGE SCALE GENOMIC DNA]</scope>
    <source>
        <strain evidence="3 4">Ckrusei653</strain>
    </source>
</reference>
<dbReference type="Proteomes" id="UP000195871">
    <property type="component" value="Unassembled WGS sequence"/>
</dbReference>